<dbReference type="EMBL" id="PUGF01000002">
    <property type="protein sequence ID" value="PRC94541.1"/>
    <property type="molecule type" value="Genomic_DNA"/>
</dbReference>
<dbReference type="SUPFAM" id="SSF51316">
    <property type="entry name" value="Mss4-like"/>
    <property type="match status" value="1"/>
</dbReference>
<dbReference type="InterPro" id="IPR006913">
    <property type="entry name" value="CENP-V/GFA"/>
</dbReference>
<evidence type="ECO:0000256" key="4">
    <source>
        <dbReference type="ARBA" id="ARBA00023239"/>
    </source>
</evidence>
<evidence type="ECO:0000256" key="1">
    <source>
        <dbReference type="ARBA" id="ARBA00005495"/>
    </source>
</evidence>
<dbReference type="OrthoDB" id="327703at2"/>
<dbReference type="Gene3D" id="3.90.1590.10">
    <property type="entry name" value="glutathione-dependent formaldehyde- activating enzyme (gfa)"/>
    <property type="match status" value="1"/>
</dbReference>
<dbReference type="Proteomes" id="UP000237839">
    <property type="component" value="Unassembled WGS sequence"/>
</dbReference>
<dbReference type="GO" id="GO:0016846">
    <property type="term" value="F:carbon-sulfur lyase activity"/>
    <property type="evidence" value="ECO:0007669"/>
    <property type="project" value="InterPro"/>
</dbReference>
<dbReference type="PROSITE" id="PS51891">
    <property type="entry name" value="CENP_V_GFA"/>
    <property type="match status" value="1"/>
</dbReference>
<evidence type="ECO:0000256" key="2">
    <source>
        <dbReference type="ARBA" id="ARBA00022723"/>
    </source>
</evidence>
<keyword evidence="4" id="KW-0456">Lyase</keyword>
<protein>
    <recommendedName>
        <fullName evidence="5">CENP-V/GFA domain-containing protein</fullName>
    </recommendedName>
</protein>
<reference evidence="6 7" key="1">
    <citation type="submission" date="2018-02" db="EMBL/GenBank/DDBJ databases">
        <title>Solimicrobium silvestre gen. nov., sp. nov., isolated from alpine forest soil.</title>
        <authorList>
            <person name="Margesin R."/>
            <person name="Albuquerque L."/>
            <person name="Zhang D.-C."/>
            <person name="Froufe H.J.C."/>
            <person name="Severino R."/>
            <person name="Roxo I."/>
            <person name="Egas C."/>
            <person name="Da Costa M.S."/>
        </authorList>
    </citation>
    <scope>NUCLEOTIDE SEQUENCE [LARGE SCALE GENOMIC DNA]</scope>
    <source>
        <strain evidence="6 7">S20-91</strain>
    </source>
</reference>
<sequence>MLTGGCYCGLVRYQAEGSASHLVNCHCSICRRTSGAPFVSWFTVPRTAFQFTQGTPTQFKSTEQGLRCFCPDCGTQLSFQHVDTPDEIDLTICSLDNPESLPPEKHIHMESKLSWISLADGLAGTSEANSEE</sequence>
<gene>
    <name evidence="6" type="ORF">S2091_0544</name>
</gene>
<dbReference type="RefSeq" id="WP_105530268.1">
    <property type="nucleotide sequence ID" value="NZ_PUGF01000002.1"/>
</dbReference>
<evidence type="ECO:0000256" key="3">
    <source>
        <dbReference type="ARBA" id="ARBA00022833"/>
    </source>
</evidence>
<proteinExistence type="inferred from homology"/>
<evidence type="ECO:0000313" key="6">
    <source>
        <dbReference type="EMBL" id="PRC94541.1"/>
    </source>
</evidence>
<name>A0A2S9H3K1_9BURK</name>
<dbReference type="InterPro" id="IPR011057">
    <property type="entry name" value="Mss4-like_sf"/>
</dbReference>
<accession>A0A2S9H3K1</accession>
<dbReference type="AlphaFoldDB" id="A0A2S9H3K1"/>
<comment type="caution">
    <text evidence="6">The sequence shown here is derived from an EMBL/GenBank/DDBJ whole genome shotgun (WGS) entry which is preliminary data.</text>
</comment>
<comment type="similarity">
    <text evidence="1">Belongs to the Gfa family.</text>
</comment>
<dbReference type="GO" id="GO:0046872">
    <property type="term" value="F:metal ion binding"/>
    <property type="evidence" value="ECO:0007669"/>
    <property type="project" value="UniProtKB-KW"/>
</dbReference>
<evidence type="ECO:0000259" key="5">
    <source>
        <dbReference type="PROSITE" id="PS51891"/>
    </source>
</evidence>
<keyword evidence="2" id="KW-0479">Metal-binding</keyword>
<keyword evidence="7" id="KW-1185">Reference proteome</keyword>
<keyword evidence="3" id="KW-0862">Zinc</keyword>
<dbReference type="PANTHER" id="PTHR33337:SF40">
    <property type="entry name" value="CENP-V_GFA DOMAIN-CONTAINING PROTEIN-RELATED"/>
    <property type="match status" value="1"/>
</dbReference>
<dbReference type="PANTHER" id="PTHR33337">
    <property type="entry name" value="GFA DOMAIN-CONTAINING PROTEIN"/>
    <property type="match status" value="1"/>
</dbReference>
<feature type="domain" description="CENP-V/GFA" evidence="5">
    <location>
        <begin position="2"/>
        <end position="105"/>
    </location>
</feature>
<dbReference type="Pfam" id="PF04828">
    <property type="entry name" value="GFA"/>
    <property type="match status" value="1"/>
</dbReference>
<organism evidence="6 7">
    <name type="scientific">Solimicrobium silvestre</name>
    <dbReference type="NCBI Taxonomy" id="2099400"/>
    <lineage>
        <taxon>Bacteria</taxon>
        <taxon>Pseudomonadati</taxon>
        <taxon>Pseudomonadota</taxon>
        <taxon>Betaproteobacteria</taxon>
        <taxon>Burkholderiales</taxon>
        <taxon>Oxalobacteraceae</taxon>
        <taxon>Solimicrobium</taxon>
    </lineage>
</organism>
<evidence type="ECO:0000313" key="7">
    <source>
        <dbReference type="Proteomes" id="UP000237839"/>
    </source>
</evidence>